<dbReference type="InterPro" id="IPR020476">
    <property type="entry name" value="Nudix_hydrolase"/>
</dbReference>
<comment type="cofactor">
    <cofactor evidence="1">
        <name>Mg(2+)</name>
        <dbReference type="ChEBI" id="CHEBI:18420"/>
    </cofactor>
</comment>
<dbReference type="RefSeq" id="WP_015667031.1">
    <property type="nucleotide sequence ID" value="NC_020453.1"/>
</dbReference>
<dbReference type="Pfam" id="PF00293">
    <property type="entry name" value="NUDIX"/>
    <property type="match status" value="1"/>
</dbReference>
<sequence length="167" mass="18181">MPISDHLRAVRSKIGHDLLATTAVSISVFDDTGRILLGRDAETDLWTLPGGAVDPNEHPADAAARECFEETGLVVRPQRLLGVFGGPEFLIRYPNGDLTYYTVIAFEAAIIGGALAPDGEEIASLRFVDRPEWERLAVSPSSRVISQQAFAHHPAPYFAAATWRPES</sequence>
<dbReference type="PATRIC" id="fig|1245469.3.peg.4014"/>
<accession>M4Z909</accession>
<dbReference type="PANTHER" id="PTHR43046">
    <property type="entry name" value="GDP-MANNOSE MANNOSYL HYDROLASE"/>
    <property type="match status" value="1"/>
</dbReference>
<dbReference type="Gene3D" id="3.90.79.10">
    <property type="entry name" value="Nucleoside Triphosphate Pyrophosphohydrolase"/>
    <property type="match status" value="1"/>
</dbReference>
<dbReference type="OrthoDB" id="954553at2"/>
<dbReference type="HOGENOM" id="CLU_037162_7_3_5"/>
<proteinExistence type="predicted"/>
<evidence type="ECO:0000313" key="4">
    <source>
        <dbReference type="EMBL" id="BAM89922.1"/>
    </source>
</evidence>
<protein>
    <submittedName>
        <fullName evidence="4">Putative NUDIX-like hydrolase</fullName>
    </submittedName>
</protein>
<dbReference type="GO" id="GO:0016787">
    <property type="term" value="F:hydrolase activity"/>
    <property type="evidence" value="ECO:0007669"/>
    <property type="project" value="UniProtKB-KW"/>
</dbReference>
<organism evidence="4 5">
    <name type="scientific">Bradyrhizobium oligotrophicum S58</name>
    <dbReference type="NCBI Taxonomy" id="1245469"/>
    <lineage>
        <taxon>Bacteria</taxon>
        <taxon>Pseudomonadati</taxon>
        <taxon>Pseudomonadota</taxon>
        <taxon>Alphaproteobacteria</taxon>
        <taxon>Hyphomicrobiales</taxon>
        <taxon>Nitrobacteraceae</taxon>
        <taxon>Bradyrhizobium</taxon>
    </lineage>
</organism>
<dbReference type="GeneID" id="301817746"/>
<dbReference type="InterPro" id="IPR000086">
    <property type="entry name" value="NUDIX_hydrolase_dom"/>
</dbReference>
<dbReference type="EMBL" id="AP012603">
    <property type="protein sequence ID" value="BAM89922.1"/>
    <property type="molecule type" value="Genomic_DNA"/>
</dbReference>
<reference evidence="4 5" key="1">
    <citation type="journal article" date="2013" name="Appl. Environ. Microbiol.">
        <title>Genome analysis suggests that the soil oligotrophic bacterium Agromonas oligotrophica (Bradyrhizobium oligotrophicum) is a nitrogen-fixing symbiont of Aeschynomene indica.</title>
        <authorList>
            <person name="Okubo T."/>
            <person name="Fukushima S."/>
            <person name="Itakura M."/>
            <person name="Oshima K."/>
            <person name="Longtonglang A."/>
            <person name="Teaumroong N."/>
            <person name="Mitsui H."/>
            <person name="Hattori M."/>
            <person name="Hattori R."/>
            <person name="Hattori T."/>
            <person name="Minamisawa K."/>
        </authorList>
    </citation>
    <scope>NUCLEOTIDE SEQUENCE [LARGE SCALE GENOMIC DNA]</scope>
    <source>
        <strain evidence="4 5">S58</strain>
    </source>
</reference>
<feature type="domain" description="Nudix hydrolase" evidence="3">
    <location>
        <begin position="19"/>
        <end position="151"/>
    </location>
</feature>
<dbReference type="AlphaFoldDB" id="M4Z909"/>
<evidence type="ECO:0000256" key="1">
    <source>
        <dbReference type="ARBA" id="ARBA00001946"/>
    </source>
</evidence>
<dbReference type="InterPro" id="IPR015797">
    <property type="entry name" value="NUDIX_hydrolase-like_dom_sf"/>
</dbReference>
<evidence type="ECO:0000313" key="5">
    <source>
        <dbReference type="Proteomes" id="UP000011841"/>
    </source>
</evidence>
<dbReference type="PRINTS" id="PR00502">
    <property type="entry name" value="NUDIXFAMILY"/>
</dbReference>
<dbReference type="KEGG" id="aol:S58_39340"/>
<keyword evidence="5" id="KW-1185">Reference proteome</keyword>
<dbReference type="PROSITE" id="PS51462">
    <property type="entry name" value="NUDIX"/>
    <property type="match status" value="1"/>
</dbReference>
<evidence type="ECO:0000256" key="2">
    <source>
        <dbReference type="ARBA" id="ARBA00022801"/>
    </source>
</evidence>
<dbReference type="SUPFAM" id="SSF55811">
    <property type="entry name" value="Nudix"/>
    <property type="match status" value="1"/>
</dbReference>
<gene>
    <name evidence="4" type="ORF">S58_39340</name>
</gene>
<dbReference type="STRING" id="1245469.S58_39340"/>
<name>M4Z909_9BRAD</name>
<keyword evidence="2 4" id="KW-0378">Hydrolase</keyword>
<dbReference type="Proteomes" id="UP000011841">
    <property type="component" value="Chromosome"/>
</dbReference>
<evidence type="ECO:0000259" key="3">
    <source>
        <dbReference type="PROSITE" id="PS51462"/>
    </source>
</evidence>
<dbReference type="PANTHER" id="PTHR43046:SF2">
    <property type="entry name" value="8-OXO-DGTP DIPHOSPHATASE-RELATED"/>
    <property type="match status" value="1"/>
</dbReference>
<dbReference type="eggNOG" id="COG1051">
    <property type="taxonomic scope" value="Bacteria"/>
</dbReference>